<reference evidence="6" key="1">
    <citation type="journal article" date="2015" name="BMC Genomics">
        <title>Draft genome of a commonly misdiagnosed multidrug resistant pathogen Candida auris.</title>
        <authorList>
            <person name="Chatterjee S."/>
            <person name="Alampalli S.V."/>
            <person name="Nageshan R.K."/>
            <person name="Chettiar S.T."/>
            <person name="Joshi S."/>
            <person name="Tatu U.S."/>
        </authorList>
    </citation>
    <scope>NUCLEOTIDE SEQUENCE [LARGE SCALE GENOMIC DNA]</scope>
    <source>
        <strain evidence="6">6684</strain>
    </source>
</reference>
<dbReference type="PANTHER" id="PTHR12532:SF0">
    <property type="entry name" value="TRANSLATIONAL ACTIVATOR OF CYTOCHROME C OXIDASE 1"/>
    <property type="match status" value="1"/>
</dbReference>
<evidence type="ECO:0000256" key="1">
    <source>
        <dbReference type="ARBA" id="ARBA00004173"/>
    </source>
</evidence>
<proteinExistence type="inferred from homology"/>
<evidence type="ECO:0000259" key="3">
    <source>
        <dbReference type="Pfam" id="PF01709"/>
    </source>
</evidence>
<dbReference type="InterPro" id="IPR049083">
    <property type="entry name" value="TACO1_YebC_N"/>
</dbReference>
<dbReference type="FunFam" id="1.10.10.200:FF:000002">
    <property type="entry name" value="Probable transcriptional regulatory protein CLM62_37755"/>
    <property type="match status" value="1"/>
</dbReference>
<dbReference type="Pfam" id="PF20772">
    <property type="entry name" value="TACO1_YebC_N"/>
    <property type="match status" value="1"/>
</dbReference>
<evidence type="ECO:0000313" key="5">
    <source>
        <dbReference type="EMBL" id="KNE00261.1"/>
    </source>
</evidence>
<dbReference type="PANTHER" id="PTHR12532">
    <property type="entry name" value="TRANSLATIONAL ACTIVATOR OF CYTOCHROME C OXIDASE 1"/>
    <property type="match status" value="1"/>
</dbReference>
<dbReference type="HAMAP" id="MF_00693">
    <property type="entry name" value="Transcrip_reg_TACO1"/>
    <property type="match status" value="1"/>
</dbReference>
<accession>A0A0L0P2K1</accession>
<dbReference type="GO" id="GO:0005739">
    <property type="term" value="C:mitochondrion"/>
    <property type="evidence" value="ECO:0007669"/>
    <property type="project" value="UniProtKB-SubCell"/>
</dbReference>
<dbReference type="VEuPathDB" id="FungiDB:CJJ07_004454"/>
<dbReference type="InterPro" id="IPR026564">
    <property type="entry name" value="Transcrip_reg_TACO1-like_dom3"/>
</dbReference>
<evidence type="ECO:0000259" key="4">
    <source>
        <dbReference type="Pfam" id="PF20772"/>
    </source>
</evidence>
<dbReference type="VEuPathDB" id="FungiDB:B9J08_000866"/>
<dbReference type="InterPro" id="IPR048300">
    <property type="entry name" value="TACO1_YebC-like_2nd/3rd_dom"/>
</dbReference>
<dbReference type="VEuPathDB" id="FungiDB:CJJ09_002827"/>
<evidence type="ECO:0000313" key="6">
    <source>
        <dbReference type="Proteomes" id="UP000037122"/>
    </source>
</evidence>
<comment type="caution">
    <text evidence="5">The sequence shown here is derived from an EMBL/GenBank/DDBJ whole genome shotgun (WGS) entry which is preliminary data.</text>
</comment>
<dbReference type="VEuPathDB" id="FungiDB:CJI97_000884"/>
<comment type="subcellular location">
    <subcellularLocation>
        <location evidence="1">Mitochondrion</location>
    </subcellularLocation>
</comment>
<dbReference type="InterPro" id="IPR017856">
    <property type="entry name" value="Integrase-like_N"/>
</dbReference>
<dbReference type="EMBL" id="LGST01000019">
    <property type="protein sequence ID" value="KNE00261.1"/>
    <property type="molecule type" value="Genomic_DNA"/>
</dbReference>
<feature type="domain" description="TACO1/YebC-like second and third" evidence="3">
    <location>
        <begin position="105"/>
        <end position="268"/>
    </location>
</feature>
<name>A0A0L0P2K1_CANAR</name>
<dbReference type="InterPro" id="IPR002876">
    <property type="entry name" value="Transcrip_reg_TACO1-like"/>
</dbReference>
<dbReference type="Pfam" id="PF01709">
    <property type="entry name" value="Transcrip_reg"/>
    <property type="match status" value="1"/>
</dbReference>
<evidence type="ECO:0000256" key="2">
    <source>
        <dbReference type="ARBA" id="ARBA00008724"/>
    </source>
</evidence>
<organism evidence="5 6">
    <name type="scientific">Candidozyma auris</name>
    <name type="common">Yeast</name>
    <name type="synonym">Candida auris</name>
    <dbReference type="NCBI Taxonomy" id="498019"/>
    <lineage>
        <taxon>Eukaryota</taxon>
        <taxon>Fungi</taxon>
        <taxon>Dikarya</taxon>
        <taxon>Ascomycota</taxon>
        <taxon>Saccharomycotina</taxon>
        <taxon>Pichiomycetes</taxon>
        <taxon>Metschnikowiaceae</taxon>
        <taxon>Candidozyma</taxon>
    </lineage>
</organism>
<feature type="domain" description="TACO1/YebC-like N-terminal" evidence="4">
    <location>
        <begin position="26"/>
        <end position="95"/>
    </location>
</feature>
<gene>
    <name evidence="5" type="ORF">QG37_02807</name>
</gene>
<dbReference type="Proteomes" id="UP000037122">
    <property type="component" value="Unassembled WGS sequence"/>
</dbReference>
<dbReference type="VEuPathDB" id="FungiDB:QG37_02807"/>
<dbReference type="InterPro" id="IPR029072">
    <property type="entry name" value="YebC-like"/>
</dbReference>
<sequence>MSLARFGRLIPQRGFQISASLNAGHSKWQNIRHDKAKNDAKKSKEAHFLATRITASVKAGGTDGNAQLQTLVEKARKMNVTKKIIENAIKRGTGEVSGEASTTASMTYEFMGPHGTAFIVEAETDNKARTIGLVKHAMAKFNANLSPCQYLFQRKGEIIFDPLTPEEELDDVLEVAIDIGADDVENYSDIDDEYNGAKLFRILTEPSALNEVSNSLAAKGYKLRDSKTIYHADKDNEVDFPEDLEKSFDKMLDQLDEISEVTNYYMNVRQQL</sequence>
<dbReference type="Gene3D" id="1.10.10.200">
    <property type="match status" value="1"/>
</dbReference>
<dbReference type="Gene3D" id="3.30.70.980">
    <property type="match status" value="2"/>
</dbReference>
<comment type="similarity">
    <text evidence="2">Belongs to the TACO1 family.</text>
</comment>
<dbReference type="VEuPathDB" id="FungiDB:CJI96_0003232"/>
<protein>
    <submittedName>
        <fullName evidence="5">Uncharacterized protein</fullName>
    </submittedName>
</protein>
<dbReference type="SUPFAM" id="SSF75625">
    <property type="entry name" value="YebC-like"/>
    <property type="match status" value="1"/>
</dbReference>
<dbReference type="AlphaFoldDB" id="A0A0L0P2K1"/>